<evidence type="ECO:0000313" key="3">
    <source>
        <dbReference type="Proteomes" id="UP000296049"/>
    </source>
</evidence>
<evidence type="ECO:0000313" key="2">
    <source>
        <dbReference type="EMBL" id="EOB03724.1"/>
    </source>
</evidence>
<keyword evidence="3" id="KW-1185">Reference proteome</keyword>
<name>R0LDH6_ANAPL</name>
<feature type="region of interest" description="Disordered" evidence="1">
    <location>
        <begin position="1"/>
        <end position="21"/>
    </location>
</feature>
<proteinExistence type="predicted"/>
<dbReference type="EMBL" id="KB742840">
    <property type="protein sequence ID" value="EOB03724.1"/>
    <property type="molecule type" value="Genomic_DNA"/>
</dbReference>
<dbReference type="Proteomes" id="UP000296049">
    <property type="component" value="Unassembled WGS sequence"/>
</dbReference>
<organism evidence="2 3">
    <name type="scientific">Anas platyrhynchos</name>
    <name type="common">Mallard</name>
    <name type="synonym">Anas boschas</name>
    <dbReference type="NCBI Taxonomy" id="8839"/>
    <lineage>
        <taxon>Eukaryota</taxon>
        <taxon>Metazoa</taxon>
        <taxon>Chordata</taxon>
        <taxon>Craniata</taxon>
        <taxon>Vertebrata</taxon>
        <taxon>Euteleostomi</taxon>
        <taxon>Archelosauria</taxon>
        <taxon>Archosauria</taxon>
        <taxon>Dinosauria</taxon>
        <taxon>Saurischia</taxon>
        <taxon>Theropoda</taxon>
        <taxon>Coelurosauria</taxon>
        <taxon>Aves</taxon>
        <taxon>Neognathae</taxon>
        <taxon>Galloanserae</taxon>
        <taxon>Anseriformes</taxon>
        <taxon>Anatidae</taxon>
        <taxon>Anatinae</taxon>
        <taxon>Anas</taxon>
    </lineage>
</organism>
<accession>R0LDH6</accession>
<protein>
    <submittedName>
        <fullName evidence="2">Uncharacterized protein</fullName>
    </submittedName>
</protein>
<sequence length="189" mass="20483">MRSRDPGRDGFLGSGRGGEECMHPALPQHHARFESLQLRVVAREGQGSTCHTLWQIQGPVATRVLPPRVCSPSLWSLISKISQILKGFRAKRACAGYVSPTKQEEAPEGGTDGQMDGLCVPPHQPWAASAGRREARVEEAAGIMQWPEKLFCSKPGSACSELAWMVTRVPVALPQHHAGLRLPPAPPCP</sequence>
<reference evidence="3" key="1">
    <citation type="journal article" date="2013" name="Nat. Genet.">
        <title>The duck genome and transcriptome provide insight into an avian influenza virus reservoir species.</title>
        <authorList>
            <person name="Huang Y."/>
            <person name="Li Y."/>
            <person name="Burt D.W."/>
            <person name="Chen H."/>
            <person name="Zhang Y."/>
            <person name="Qian W."/>
            <person name="Kim H."/>
            <person name="Gan S."/>
            <person name="Zhao Y."/>
            <person name="Li J."/>
            <person name="Yi K."/>
            <person name="Feng H."/>
            <person name="Zhu P."/>
            <person name="Li B."/>
            <person name="Liu Q."/>
            <person name="Fairley S."/>
            <person name="Magor K.E."/>
            <person name="Du Z."/>
            <person name="Hu X."/>
            <person name="Goodman L."/>
            <person name="Tafer H."/>
            <person name="Vignal A."/>
            <person name="Lee T."/>
            <person name="Kim K.W."/>
            <person name="Sheng Z."/>
            <person name="An Y."/>
            <person name="Searle S."/>
            <person name="Herrero J."/>
            <person name="Groenen M.A."/>
            <person name="Crooijmans R.P."/>
            <person name="Faraut T."/>
            <person name="Cai Q."/>
            <person name="Webster R.G."/>
            <person name="Aldridge J.R."/>
            <person name="Warren W.C."/>
            <person name="Bartschat S."/>
            <person name="Kehr S."/>
            <person name="Marz M."/>
            <person name="Stadler P.F."/>
            <person name="Smith J."/>
            <person name="Kraus R.H."/>
            <person name="Zhao Y."/>
            <person name="Ren L."/>
            <person name="Fei J."/>
            <person name="Morisson M."/>
            <person name="Kaiser P."/>
            <person name="Griffin D.K."/>
            <person name="Rao M."/>
            <person name="Pitel F."/>
            <person name="Wang J."/>
            <person name="Li N."/>
        </authorList>
    </citation>
    <scope>NUCLEOTIDE SEQUENCE [LARGE SCALE GENOMIC DNA]</scope>
</reference>
<gene>
    <name evidence="2" type="ORF">Anapl_01784</name>
</gene>
<dbReference type="AlphaFoldDB" id="R0LDH6"/>
<evidence type="ECO:0000256" key="1">
    <source>
        <dbReference type="SAM" id="MobiDB-lite"/>
    </source>
</evidence>